<dbReference type="AlphaFoldDB" id="A0A9W6W716"/>
<keyword evidence="4 7" id="KW-0812">Transmembrane</keyword>
<feature type="transmembrane region" description="Helical" evidence="7">
    <location>
        <begin position="389"/>
        <end position="408"/>
    </location>
</feature>
<name>A0A9W6W716_9ACTN</name>
<dbReference type="GO" id="GO:0005886">
    <property type="term" value="C:plasma membrane"/>
    <property type="evidence" value="ECO:0007669"/>
    <property type="project" value="UniProtKB-SubCell"/>
</dbReference>
<evidence type="ECO:0000256" key="4">
    <source>
        <dbReference type="ARBA" id="ARBA00022692"/>
    </source>
</evidence>
<keyword evidence="3" id="KW-1003">Cell membrane</keyword>
<keyword evidence="6 7" id="KW-0472">Membrane</keyword>
<gene>
    <name evidence="8" type="ORF">Afil01_03100</name>
</gene>
<keyword evidence="2" id="KW-0813">Transport</keyword>
<dbReference type="PANTHER" id="PTHR23513">
    <property type="entry name" value="INTEGRAL MEMBRANE EFFLUX PROTEIN-RELATED"/>
    <property type="match status" value="1"/>
</dbReference>
<organism evidence="8 9">
    <name type="scientific">Actinorhabdospora filicis</name>
    <dbReference type="NCBI Taxonomy" id="1785913"/>
    <lineage>
        <taxon>Bacteria</taxon>
        <taxon>Bacillati</taxon>
        <taxon>Actinomycetota</taxon>
        <taxon>Actinomycetes</taxon>
        <taxon>Micromonosporales</taxon>
        <taxon>Micromonosporaceae</taxon>
        <taxon>Actinorhabdospora</taxon>
    </lineage>
</organism>
<dbReference type="Gene3D" id="1.20.1250.20">
    <property type="entry name" value="MFS general substrate transporter like domains"/>
    <property type="match status" value="1"/>
</dbReference>
<dbReference type="CDD" id="cd06173">
    <property type="entry name" value="MFS_MefA_like"/>
    <property type="match status" value="1"/>
</dbReference>
<evidence type="ECO:0000256" key="6">
    <source>
        <dbReference type="ARBA" id="ARBA00023136"/>
    </source>
</evidence>
<evidence type="ECO:0000256" key="2">
    <source>
        <dbReference type="ARBA" id="ARBA00022448"/>
    </source>
</evidence>
<dbReference type="InterPro" id="IPR036259">
    <property type="entry name" value="MFS_trans_sf"/>
</dbReference>
<keyword evidence="5 7" id="KW-1133">Transmembrane helix</keyword>
<proteinExistence type="predicted"/>
<feature type="transmembrane region" description="Helical" evidence="7">
    <location>
        <begin position="20"/>
        <end position="44"/>
    </location>
</feature>
<comment type="caution">
    <text evidence="8">The sequence shown here is derived from an EMBL/GenBank/DDBJ whole genome shotgun (WGS) entry which is preliminary data.</text>
</comment>
<accession>A0A9W6W716</accession>
<comment type="subcellular location">
    <subcellularLocation>
        <location evidence="1">Cell membrane</location>
        <topology evidence="1">Multi-pass membrane protein</topology>
    </subcellularLocation>
</comment>
<dbReference type="EMBL" id="BSTX01000001">
    <property type="protein sequence ID" value="GLZ75503.1"/>
    <property type="molecule type" value="Genomic_DNA"/>
</dbReference>
<evidence type="ECO:0000256" key="3">
    <source>
        <dbReference type="ARBA" id="ARBA00022475"/>
    </source>
</evidence>
<keyword evidence="9" id="KW-1185">Reference proteome</keyword>
<evidence type="ECO:0000256" key="7">
    <source>
        <dbReference type="SAM" id="Phobius"/>
    </source>
</evidence>
<feature type="transmembrane region" description="Helical" evidence="7">
    <location>
        <begin position="290"/>
        <end position="312"/>
    </location>
</feature>
<sequence>MTAATGVRSLWRHGDFMRLWSAQTLSLAGTQVTQIALPIAAITLLDATPWQLGLLAAAQYLPFLLVGLPAGVWVDRWRRRPVLVTTDLARAAVLAVLPLAYLFGGLHLWMLYPVGFAVGILTVFFDIAHQSYLPSLVDRDHLVDGNGKLEASYQGAQLAGPGAGGVIVQVLTAPVALFADAVSYLFSALLLGRIKAVEPVPEPHPEDAHGLLRGIGVGLRYVLKHPLLRPIALATAIGNLFGIFGIVQAVLTLFAIKGVGLTAGWLGLALGIANAGALLGALANRRIVAALGLGPVIVASVTLPGAAILLLPLAREGFALPVLAVALAIAWFGIAVYNVNQISLRQAVVPTALQGRMNATMRFLIWGTIPLGTALGGFLGGAIGLRSTLLIAGAGAVLSALPVLLSPVRALRAIPERDGDG</sequence>
<dbReference type="SUPFAM" id="SSF103473">
    <property type="entry name" value="MFS general substrate transporter"/>
    <property type="match status" value="1"/>
</dbReference>
<protein>
    <submittedName>
        <fullName evidence="8">MFS transporter</fullName>
    </submittedName>
</protein>
<evidence type="ECO:0000313" key="8">
    <source>
        <dbReference type="EMBL" id="GLZ75503.1"/>
    </source>
</evidence>
<dbReference type="PANTHER" id="PTHR23513:SF6">
    <property type="entry name" value="MAJOR FACILITATOR SUPERFAMILY ASSOCIATED DOMAIN-CONTAINING PROTEIN"/>
    <property type="match status" value="1"/>
</dbReference>
<dbReference type="Proteomes" id="UP001165079">
    <property type="component" value="Unassembled WGS sequence"/>
</dbReference>
<evidence type="ECO:0000256" key="5">
    <source>
        <dbReference type="ARBA" id="ARBA00022989"/>
    </source>
</evidence>
<dbReference type="RefSeq" id="WP_285660740.1">
    <property type="nucleotide sequence ID" value="NZ_BSTX01000001.1"/>
</dbReference>
<dbReference type="InterPro" id="IPR010290">
    <property type="entry name" value="TM_effector"/>
</dbReference>
<feature type="transmembrane region" description="Helical" evidence="7">
    <location>
        <begin position="231"/>
        <end position="256"/>
    </location>
</feature>
<reference evidence="8" key="1">
    <citation type="submission" date="2023-03" db="EMBL/GenBank/DDBJ databases">
        <title>Actinorhabdospora filicis NBRC 111898.</title>
        <authorList>
            <person name="Ichikawa N."/>
            <person name="Sato H."/>
            <person name="Tonouchi N."/>
        </authorList>
    </citation>
    <scope>NUCLEOTIDE SEQUENCE</scope>
    <source>
        <strain evidence="8">NBRC 111898</strain>
    </source>
</reference>
<evidence type="ECO:0000256" key="1">
    <source>
        <dbReference type="ARBA" id="ARBA00004651"/>
    </source>
</evidence>
<feature type="transmembrane region" description="Helical" evidence="7">
    <location>
        <begin position="50"/>
        <end position="74"/>
    </location>
</feature>
<dbReference type="Pfam" id="PF05977">
    <property type="entry name" value="MFS_3"/>
    <property type="match status" value="1"/>
</dbReference>
<feature type="transmembrane region" description="Helical" evidence="7">
    <location>
        <begin position="363"/>
        <end position="383"/>
    </location>
</feature>
<feature type="transmembrane region" description="Helical" evidence="7">
    <location>
        <begin position="262"/>
        <end position="283"/>
    </location>
</feature>
<feature type="transmembrane region" description="Helical" evidence="7">
    <location>
        <begin position="318"/>
        <end position="337"/>
    </location>
</feature>
<evidence type="ECO:0000313" key="9">
    <source>
        <dbReference type="Proteomes" id="UP001165079"/>
    </source>
</evidence>